<evidence type="ECO:0000313" key="1">
    <source>
        <dbReference type="EMBL" id="OHA24271.1"/>
    </source>
</evidence>
<dbReference type="EMBL" id="MHRK01000015">
    <property type="protein sequence ID" value="OHA24271.1"/>
    <property type="molecule type" value="Genomic_DNA"/>
</dbReference>
<sequence length="296" mass="33067">MLTFNKLGSEDLLTTKEASALSGYSTDYIGQLCREGRVEAKRVKKSWNISKKSLDKYLKVNKKKVIEENSKQTIPEPPRPDFGQDVKVTPRFVRDVSLSNRSKKKEKKISLVRMPLVHTQFSGKKLARLHSAIQNGSMKATQVLGSSTENLPAKDFWHKAISLITAIVLVFGSYAMWESGAHTAFLESTKLMIEQNHRKLTASISRSSMRMNSINVKDEISKVSKLEQKIIEKTVFGAQVVRLAKEELVSNPFLFALNTAYNWGGEVQSFFGAIESSGKTIASLLKDKVVAAIVKK</sequence>
<reference evidence="1 2" key="1">
    <citation type="journal article" date="2016" name="Nat. Commun.">
        <title>Thousands of microbial genomes shed light on interconnected biogeochemical processes in an aquifer system.</title>
        <authorList>
            <person name="Anantharaman K."/>
            <person name="Brown C.T."/>
            <person name="Hug L.A."/>
            <person name="Sharon I."/>
            <person name="Castelle C.J."/>
            <person name="Probst A.J."/>
            <person name="Thomas B.C."/>
            <person name="Singh A."/>
            <person name="Wilkins M.J."/>
            <person name="Karaoz U."/>
            <person name="Brodie E.L."/>
            <person name="Williams K.H."/>
            <person name="Hubbard S.S."/>
            <person name="Banfield J.F."/>
        </authorList>
    </citation>
    <scope>NUCLEOTIDE SEQUENCE [LARGE SCALE GENOMIC DNA]</scope>
</reference>
<gene>
    <name evidence="1" type="ORF">A3C72_04390</name>
</gene>
<dbReference type="AlphaFoldDB" id="A0A1G2MMK8"/>
<dbReference type="STRING" id="1802306.A3C72_04390"/>
<evidence type="ECO:0008006" key="3">
    <source>
        <dbReference type="Google" id="ProtNLM"/>
    </source>
</evidence>
<accession>A0A1G2MMK8</accession>
<organism evidence="1 2">
    <name type="scientific">Candidatus Taylorbacteria bacterium RIFCSPHIGHO2_02_FULL_43_32b</name>
    <dbReference type="NCBI Taxonomy" id="1802306"/>
    <lineage>
        <taxon>Bacteria</taxon>
        <taxon>Candidatus Tayloriibacteriota</taxon>
    </lineage>
</organism>
<proteinExistence type="predicted"/>
<protein>
    <recommendedName>
        <fullName evidence="3">Helix-turn-helix domain-containing protein</fullName>
    </recommendedName>
</protein>
<evidence type="ECO:0000313" key="2">
    <source>
        <dbReference type="Proteomes" id="UP000177130"/>
    </source>
</evidence>
<dbReference type="Proteomes" id="UP000177130">
    <property type="component" value="Unassembled WGS sequence"/>
</dbReference>
<name>A0A1G2MMK8_9BACT</name>
<comment type="caution">
    <text evidence="1">The sequence shown here is derived from an EMBL/GenBank/DDBJ whole genome shotgun (WGS) entry which is preliminary data.</text>
</comment>